<comment type="caution">
    <text evidence="1">The sequence shown here is derived from an EMBL/GenBank/DDBJ whole genome shotgun (WGS) entry which is preliminary data.</text>
</comment>
<accession>A0ACA9REC5</accession>
<feature type="non-terminal residue" evidence="1">
    <location>
        <position position="51"/>
    </location>
</feature>
<name>A0ACA9REC5_9GLOM</name>
<keyword evidence="2" id="KW-1185">Reference proteome</keyword>
<dbReference type="EMBL" id="CAJVQC010049840">
    <property type="protein sequence ID" value="CAG8788200.1"/>
    <property type="molecule type" value="Genomic_DNA"/>
</dbReference>
<proteinExistence type="predicted"/>
<gene>
    <name evidence="1" type="ORF">RPERSI_LOCUS18667</name>
</gene>
<evidence type="ECO:0000313" key="1">
    <source>
        <dbReference type="EMBL" id="CAG8788200.1"/>
    </source>
</evidence>
<sequence>DKEVSKCNWCLKDKKYCYSGFITDWDWDKVEYENYKWCKRCQKTNHNTNDC</sequence>
<protein>
    <submittedName>
        <fullName evidence="1">19583_t:CDS:1</fullName>
    </submittedName>
</protein>
<evidence type="ECO:0000313" key="2">
    <source>
        <dbReference type="Proteomes" id="UP000789920"/>
    </source>
</evidence>
<dbReference type="Proteomes" id="UP000789920">
    <property type="component" value="Unassembled WGS sequence"/>
</dbReference>
<organism evidence="1 2">
    <name type="scientific">Racocetra persica</name>
    <dbReference type="NCBI Taxonomy" id="160502"/>
    <lineage>
        <taxon>Eukaryota</taxon>
        <taxon>Fungi</taxon>
        <taxon>Fungi incertae sedis</taxon>
        <taxon>Mucoromycota</taxon>
        <taxon>Glomeromycotina</taxon>
        <taxon>Glomeromycetes</taxon>
        <taxon>Diversisporales</taxon>
        <taxon>Gigasporaceae</taxon>
        <taxon>Racocetra</taxon>
    </lineage>
</organism>
<feature type="non-terminal residue" evidence="1">
    <location>
        <position position="1"/>
    </location>
</feature>
<reference evidence="1" key="1">
    <citation type="submission" date="2021-06" db="EMBL/GenBank/DDBJ databases">
        <authorList>
            <person name="Kallberg Y."/>
            <person name="Tangrot J."/>
            <person name="Rosling A."/>
        </authorList>
    </citation>
    <scope>NUCLEOTIDE SEQUENCE</scope>
    <source>
        <strain evidence="1">MA461A</strain>
    </source>
</reference>